<evidence type="ECO:0000256" key="3">
    <source>
        <dbReference type="ARBA" id="ARBA00023163"/>
    </source>
</evidence>
<evidence type="ECO:0000256" key="2">
    <source>
        <dbReference type="ARBA" id="ARBA00023125"/>
    </source>
</evidence>
<keyword evidence="6" id="KW-1185">Reference proteome</keyword>
<evidence type="ECO:0000313" key="6">
    <source>
        <dbReference type="Proteomes" id="UP001596039"/>
    </source>
</evidence>
<dbReference type="Gene3D" id="1.10.10.10">
    <property type="entry name" value="Winged helix-like DNA-binding domain superfamily/Winged helix DNA-binding domain"/>
    <property type="match status" value="1"/>
</dbReference>
<dbReference type="Pfam" id="PF12802">
    <property type="entry name" value="MarR_2"/>
    <property type="match status" value="1"/>
</dbReference>
<comment type="caution">
    <text evidence="5">The sequence shown here is derived from an EMBL/GenBank/DDBJ whole genome shotgun (WGS) entry which is preliminary data.</text>
</comment>
<dbReference type="RefSeq" id="WP_386740671.1">
    <property type="nucleotide sequence ID" value="NZ_JBHSMG010000003.1"/>
</dbReference>
<keyword evidence="1" id="KW-0805">Transcription regulation</keyword>
<dbReference type="EMBL" id="JBHSMG010000003">
    <property type="protein sequence ID" value="MFC5502953.1"/>
    <property type="molecule type" value="Genomic_DNA"/>
</dbReference>
<dbReference type="InterPro" id="IPR023187">
    <property type="entry name" value="Tscrpt_reg_MarR-type_CS"/>
</dbReference>
<dbReference type="InterPro" id="IPR036388">
    <property type="entry name" value="WH-like_DNA-bd_sf"/>
</dbReference>
<dbReference type="PRINTS" id="PR00598">
    <property type="entry name" value="HTHMARR"/>
</dbReference>
<dbReference type="PROSITE" id="PS01117">
    <property type="entry name" value="HTH_MARR_1"/>
    <property type="match status" value="1"/>
</dbReference>
<reference evidence="6" key="1">
    <citation type="journal article" date="2019" name="Int. J. Syst. Evol. Microbiol.">
        <title>The Global Catalogue of Microorganisms (GCM) 10K type strain sequencing project: providing services to taxonomists for standard genome sequencing and annotation.</title>
        <authorList>
            <consortium name="The Broad Institute Genomics Platform"/>
            <consortium name="The Broad Institute Genome Sequencing Center for Infectious Disease"/>
            <person name="Wu L."/>
            <person name="Ma J."/>
        </authorList>
    </citation>
    <scope>NUCLEOTIDE SEQUENCE [LARGE SCALE GENOMIC DNA]</scope>
    <source>
        <strain evidence="6">CGMCC 4.6997</strain>
    </source>
</reference>
<dbReference type="InterPro" id="IPR039422">
    <property type="entry name" value="MarR/SlyA-like"/>
</dbReference>
<dbReference type="PANTHER" id="PTHR33164">
    <property type="entry name" value="TRANSCRIPTIONAL REGULATOR, MARR FAMILY"/>
    <property type="match status" value="1"/>
</dbReference>
<dbReference type="PANTHER" id="PTHR33164:SF99">
    <property type="entry name" value="MARR FAMILY REGULATORY PROTEIN"/>
    <property type="match status" value="1"/>
</dbReference>
<proteinExistence type="predicted"/>
<name>A0ABW0NSH2_9MICO</name>
<sequence length="161" mass="17831">MPAKREPIVMNGIRRPIVGSSQTADLTWMVLRAGENLGFAFDELAREAGLSDLRAWFILSLASDGTERTQLEICAELGIDKTTMVSLLDRLEKDGLIVRRSSPTDRRIRIPEATEAGRAIQQQVDAARDAAIRDRLSAISPTKQRIFREVIWELAGGVTAD</sequence>
<dbReference type="SUPFAM" id="SSF46785">
    <property type="entry name" value="Winged helix' DNA-binding domain"/>
    <property type="match status" value="1"/>
</dbReference>
<dbReference type="PROSITE" id="PS50995">
    <property type="entry name" value="HTH_MARR_2"/>
    <property type="match status" value="1"/>
</dbReference>
<dbReference type="SMART" id="SM00347">
    <property type="entry name" value="HTH_MARR"/>
    <property type="match status" value="1"/>
</dbReference>
<accession>A0ABW0NSH2</accession>
<keyword evidence="3" id="KW-0804">Transcription</keyword>
<feature type="domain" description="HTH marR-type" evidence="4">
    <location>
        <begin position="23"/>
        <end position="156"/>
    </location>
</feature>
<dbReference type="Proteomes" id="UP001596039">
    <property type="component" value="Unassembled WGS sequence"/>
</dbReference>
<dbReference type="InterPro" id="IPR000835">
    <property type="entry name" value="HTH_MarR-typ"/>
</dbReference>
<evidence type="ECO:0000259" key="4">
    <source>
        <dbReference type="PROSITE" id="PS50995"/>
    </source>
</evidence>
<keyword evidence="2" id="KW-0238">DNA-binding</keyword>
<dbReference type="InterPro" id="IPR036390">
    <property type="entry name" value="WH_DNA-bd_sf"/>
</dbReference>
<gene>
    <name evidence="5" type="ORF">ACFPJ4_11950</name>
</gene>
<organism evidence="5 6">
    <name type="scientific">Lysinimonas soli</name>
    <dbReference type="NCBI Taxonomy" id="1074233"/>
    <lineage>
        <taxon>Bacteria</taxon>
        <taxon>Bacillati</taxon>
        <taxon>Actinomycetota</taxon>
        <taxon>Actinomycetes</taxon>
        <taxon>Micrococcales</taxon>
        <taxon>Microbacteriaceae</taxon>
        <taxon>Lysinimonas</taxon>
    </lineage>
</organism>
<evidence type="ECO:0000313" key="5">
    <source>
        <dbReference type="EMBL" id="MFC5502953.1"/>
    </source>
</evidence>
<protein>
    <submittedName>
        <fullName evidence="5">MarR family winged helix-turn-helix transcriptional regulator</fullName>
    </submittedName>
</protein>
<evidence type="ECO:0000256" key="1">
    <source>
        <dbReference type="ARBA" id="ARBA00023015"/>
    </source>
</evidence>